<dbReference type="AlphaFoldDB" id="S3CWP6"/>
<keyword evidence="4 6" id="KW-1133">Transmembrane helix</keyword>
<dbReference type="SUPFAM" id="SSF103473">
    <property type="entry name" value="MFS general substrate transporter"/>
    <property type="match status" value="1"/>
</dbReference>
<feature type="transmembrane region" description="Helical" evidence="6">
    <location>
        <begin position="282"/>
        <end position="307"/>
    </location>
</feature>
<accession>S3CWP6</accession>
<feature type="transmembrane region" description="Helical" evidence="6">
    <location>
        <begin position="364"/>
        <end position="382"/>
    </location>
</feature>
<dbReference type="EMBL" id="KE145373">
    <property type="protein sequence ID" value="EPE24246.1"/>
    <property type="molecule type" value="Genomic_DNA"/>
</dbReference>
<evidence type="ECO:0000256" key="6">
    <source>
        <dbReference type="SAM" id="Phobius"/>
    </source>
</evidence>
<feature type="transmembrane region" description="Helical" evidence="6">
    <location>
        <begin position="126"/>
        <end position="144"/>
    </location>
</feature>
<gene>
    <name evidence="8" type="ORF">GLAREA_08097</name>
</gene>
<feature type="domain" description="Major facilitator superfamily (MFS) profile" evidence="7">
    <location>
        <begin position="61"/>
        <end position="527"/>
    </location>
</feature>
<dbReference type="GO" id="GO:0022857">
    <property type="term" value="F:transmembrane transporter activity"/>
    <property type="evidence" value="ECO:0007669"/>
    <property type="project" value="InterPro"/>
</dbReference>
<dbReference type="InterPro" id="IPR005829">
    <property type="entry name" value="Sugar_transporter_CS"/>
</dbReference>
<keyword evidence="3 6" id="KW-0812">Transmembrane</keyword>
<evidence type="ECO:0000256" key="2">
    <source>
        <dbReference type="ARBA" id="ARBA00022448"/>
    </source>
</evidence>
<dbReference type="Gene3D" id="1.20.1720.10">
    <property type="entry name" value="Multidrug resistance protein D"/>
    <property type="match status" value="1"/>
</dbReference>
<evidence type="ECO:0000256" key="1">
    <source>
        <dbReference type="ARBA" id="ARBA00004141"/>
    </source>
</evidence>
<feature type="transmembrane region" description="Helical" evidence="6">
    <location>
        <begin position="394"/>
        <end position="413"/>
    </location>
</feature>
<feature type="transmembrane region" description="Helical" evidence="6">
    <location>
        <begin position="214"/>
        <end position="235"/>
    </location>
</feature>
<dbReference type="OMA" id="PRMKIQM"/>
<dbReference type="eggNOG" id="KOG0254">
    <property type="taxonomic scope" value="Eukaryota"/>
</dbReference>
<dbReference type="Gene3D" id="1.20.1250.20">
    <property type="entry name" value="MFS general substrate transporter like domains"/>
    <property type="match status" value="1"/>
</dbReference>
<keyword evidence="9" id="KW-1185">Reference proteome</keyword>
<comment type="subcellular location">
    <subcellularLocation>
        <location evidence="1">Membrane</location>
        <topology evidence="1">Multi-pass membrane protein</topology>
    </subcellularLocation>
</comment>
<dbReference type="InterPro" id="IPR010573">
    <property type="entry name" value="MFS_Str1/Tri12-like"/>
</dbReference>
<reference evidence="8 9" key="1">
    <citation type="journal article" date="2013" name="BMC Genomics">
        <title>Genomics-driven discovery of the pneumocandin biosynthetic gene cluster in the fungus Glarea lozoyensis.</title>
        <authorList>
            <person name="Chen L."/>
            <person name="Yue Q."/>
            <person name="Zhang X."/>
            <person name="Xiang M."/>
            <person name="Wang C."/>
            <person name="Li S."/>
            <person name="Che Y."/>
            <person name="Ortiz-Lopez F.J."/>
            <person name="Bills G.F."/>
            <person name="Liu X."/>
            <person name="An Z."/>
        </authorList>
    </citation>
    <scope>NUCLEOTIDE SEQUENCE [LARGE SCALE GENOMIC DNA]</scope>
    <source>
        <strain evidence="9">ATCC 20868 / MF5171</strain>
    </source>
</reference>
<dbReference type="PROSITE" id="PS50850">
    <property type="entry name" value="MFS"/>
    <property type="match status" value="1"/>
</dbReference>
<sequence>MTDEKREIELEHHESNEDRTIQHAPKADVKLHHDKVAPEAIGGLYDEMPKGYYTSKEFIGTLIATCLAQISGYLGWVLPANTLSLINAALGGSPNITWVALAWTMGFTIGLSLVGRLSDIFGRRWFFIGSSIMALVGNVIGASAQSVNMLIGTNCLNGLAAAGQLSFSVIIGELVPNRQRGPFNALVLSTSIPFAVFGPPVARAFYENTGLQWRWSYILGCIINFIAAGMYYLCYHPPTYNQLHVGGKSKMQQLKGLDWVGIFLFSTGLVLFLIGLNWGGQAYPWVSAHTLCTLIFGIATLIGFGLWEAYSGHEFPLMPMRLFKNIKYDAITACASIAAMVYYSMTVVWPTLIGALFTTNVQEVGWLSCAVGGGLLFGQIAAGMGIRYLPRMKIQMTVASIIMIAFVASLASVNEDSRTRTVVCLLIGVAAAGYIENLTLSSMAYVFEPEDIGLVAGVMGSIRTASSSVATSIYVSILSNELSKYLPRYVVPAATGAGLPAASMTDLFAGITAGSFANVPGITPEIEIAVGHAVKHAYSLAFRTVFLCTLPFGAILLVAAVISPNVEDYMTDDVARRLQGTVVAGGGSDKSVDSEAGQ</sequence>
<evidence type="ECO:0000256" key="4">
    <source>
        <dbReference type="ARBA" id="ARBA00022989"/>
    </source>
</evidence>
<organism evidence="8 9">
    <name type="scientific">Glarea lozoyensis (strain ATCC 20868 / MF5171)</name>
    <dbReference type="NCBI Taxonomy" id="1116229"/>
    <lineage>
        <taxon>Eukaryota</taxon>
        <taxon>Fungi</taxon>
        <taxon>Dikarya</taxon>
        <taxon>Ascomycota</taxon>
        <taxon>Pezizomycotina</taxon>
        <taxon>Leotiomycetes</taxon>
        <taxon>Helotiales</taxon>
        <taxon>Helotiaceae</taxon>
        <taxon>Glarea</taxon>
    </lineage>
</organism>
<dbReference type="InterPro" id="IPR036259">
    <property type="entry name" value="MFS_trans_sf"/>
</dbReference>
<dbReference type="OrthoDB" id="4161376at2759"/>
<dbReference type="InterPro" id="IPR053791">
    <property type="entry name" value="MFS_Tri12-like"/>
</dbReference>
<feature type="transmembrane region" description="Helical" evidence="6">
    <location>
        <begin position="58"/>
        <end position="76"/>
    </location>
</feature>
<dbReference type="PANTHER" id="PTHR23501:SF109">
    <property type="entry name" value="MAJOR FACILITATOR SUPERFAMILY (MFS) PROFILE DOMAIN-CONTAINING PROTEIN-RELATED"/>
    <property type="match status" value="1"/>
</dbReference>
<name>S3CWP6_GLAL2</name>
<dbReference type="CDD" id="cd06179">
    <property type="entry name" value="MFS_TRI12_like"/>
    <property type="match status" value="1"/>
</dbReference>
<proteinExistence type="predicted"/>
<feature type="transmembrane region" description="Helical" evidence="6">
    <location>
        <begin position="328"/>
        <end position="352"/>
    </location>
</feature>
<evidence type="ECO:0000256" key="3">
    <source>
        <dbReference type="ARBA" id="ARBA00022692"/>
    </source>
</evidence>
<dbReference type="PROSITE" id="PS00216">
    <property type="entry name" value="SUGAR_TRANSPORT_1"/>
    <property type="match status" value="1"/>
</dbReference>
<evidence type="ECO:0000313" key="8">
    <source>
        <dbReference type="EMBL" id="EPE24246.1"/>
    </source>
</evidence>
<dbReference type="GeneID" id="19467147"/>
<dbReference type="GO" id="GO:0005886">
    <property type="term" value="C:plasma membrane"/>
    <property type="evidence" value="ECO:0007669"/>
    <property type="project" value="TreeGrafter"/>
</dbReference>
<evidence type="ECO:0000313" key="9">
    <source>
        <dbReference type="Proteomes" id="UP000016922"/>
    </source>
</evidence>
<dbReference type="InterPro" id="IPR020846">
    <property type="entry name" value="MFS_dom"/>
</dbReference>
<dbReference type="KEGG" id="glz:GLAREA_08097"/>
<evidence type="ECO:0000256" key="5">
    <source>
        <dbReference type="ARBA" id="ARBA00023136"/>
    </source>
</evidence>
<keyword evidence="5 6" id="KW-0472">Membrane</keyword>
<evidence type="ECO:0000259" key="7">
    <source>
        <dbReference type="PROSITE" id="PS50850"/>
    </source>
</evidence>
<protein>
    <submittedName>
        <fullName evidence="8">MFS general substrate transporter</fullName>
    </submittedName>
</protein>
<dbReference type="RefSeq" id="XP_008088334.1">
    <property type="nucleotide sequence ID" value="XM_008090143.1"/>
</dbReference>
<keyword evidence="2" id="KW-0813">Transport</keyword>
<dbReference type="HOGENOM" id="CLU_000960_25_2_1"/>
<dbReference type="Pfam" id="PF06609">
    <property type="entry name" value="TRI12"/>
    <property type="match status" value="1"/>
</dbReference>
<dbReference type="PANTHER" id="PTHR23501">
    <property type="entry name" value="MAJOR FACILITATOR SUPERFAMILY"/>
    <property type="match status" value="1"/>
</dbReference>
<feature type="transmembrane region" description="Helical" evidence="6">
    <location>
        <begin position="540"/>
        <end position="562"/>
    </location>
</feature>
<feature type="transmembrane region" description="Helical" evidence="6">
    <location>
        <begin position="256"/>
        <end position="276"/>
    </location>
</feature>
<feature type="transmembrane region" description="Helical" evidence="6">
    <location>
        <begin position="183"/>
        <end position="202"/>
    </location>
</feature>
<dbReference type="Proteomes" id="UP000016922">
    <property type="component" value="Unassembled WGS sequence"/>
</dbReference>
<feature type="transmembrane region" description="Helical" evidence="6">
    <location>
        <begin position="96"/>
        <end position="114"/>
    </location>
</feature>